<dbReference type="Proteomes" id="UP000192223">
    <property type="component" value="Unplaced"/>
</dbReference>
<dbReference type="SUPFAM" id="SSF50784">
    <property type="entry name" value="Transcription factor IIA (TFIIA), beta-barrel domain"/>
    <property type="match status" value="1"/>
</dbReference>
<feature type="region of interest" description="Disordered" evidence="5">
    <location>
        <begin position="94"/>
        <end position="152"/>
    </location>
</feature>
<dbReference type="GeneID" id="108732649"/>
<sequence>MEEQVKNAPKINESDDYKAIIDNVLSQAEDLFTTEGVNKNVVEQLRKIWLSKFENVKPVQGQQQSSGCSLDGSLTHSFQNNLTLNQAVPLQLDGALDSSDDENGASSDDGVSEDNDEDKDPDDHDMDDGGPEEEPLGSEDDITDEEDPSDLFDTDNVIVCQYEKITRIRNKWKFHLKYGIMNLNGEDYVFQKADGDAEW</sequence>
<name>A0A1W4WG24_AGRPL</name>
<dbReference type="Gene3D" id="2.30.18.10">
    <property type="entry name" value="Transcription factor IIA (TFIIA), beta-barrel domain"/>
    <property type="match status" value="1"/>
</dbReference>
<dbReference type="GO" id="GO:0005672">
    <property type="term" value="C:transcription factor TFIIA complex"/>
    <property type="evidence" value="ECO:0007669"/>
    <property type="project" value="InterPro"/>
</dbReference>
<comment type="subcellular location">
    <subcellularLocation>
        <location evidence="1">Nucleus</location>
    </subcellularLocation>
</comment>
<evidence type="ECO:0000256" key="5">
    <source>
        <dbReference type="SAM" id="MobiDB-lite"/>
    </source>
</evidence>
<dbReference type="FunFam" id="2.30.18.10:FF:000002">
    <property type="entry name" value="Transcription initiation factor IIA subunit 1"/>
    <property type="match status" value="1"/>
</dbReference>
<evidence type="ECO:0000313" key="7">
    <source>
        <dbReference type="RefSeq" id="XP_018319063.1"/>
    </source>
</evidence>
<dbReference type="InterPro" id="IPR009088">
    <property type="entry name" value="TFIIA_b-brl"/>
</dbReference>
<dbReference type="SUPFAM" id="SSF47396">
    <property type="entry name" value="Transcription factor IIA (TFIIA), alpha-helical domain"/>
    <property type="match status" value="1"/>
</dbReference>
<dbReference type="PANTHER" id="PTHR12694">
    <property type="entry name" value="TRANSCRIPTION INITIATION FACTOR IIA SUBUNIT 1"/>
    <property type="match status" value="1"/>
</dbReference>
<dbReference type="InParanoid" id="A0A1W4WG24"/>
<reference evidence="7" key="1">
    <citation type="submission" date="2025-08" db="UniProtKB">
        <authorList>
            <consortium name="RefSeq"/>
        </authorList>
    </citation>
    <scope>IDENTIFICATION</scope>
    <source>
        <tissue evidence="7">Entire body</tissue>
    </source>
</reference>
<evidence type="ECO:0000256" key="2">
    <source>
        <dbReference type="ARBA" id="ARBA00010059"/>
    </source>
</evidence>
<gene>
    <name evidence="7" type="primary">LOC108732649</name>
</gene>
<keyword evidence="6" id="KW-1185">Reference proteome</keyword>
<keyword evidence="4" id="KW-0539">Nucleus</keyword>
<dbReference type="PANTHER" id="PTHR12694:SF8">
    <property type="entry name" value="TRANSCRIPTION INITIATION FACTOR IIA SUBUNIT 1"/>
    <property type="match status" value="1"/>
</dbReference>
<dbReference type="KEGG" id="apln:108732649"/>
<dbReference type="RefSeq" id="XP_018319063.1">
    <property type="nucleotide sequence ID" value="XM_018463561.2"/>
</dbReference>
<protein>
    <submittedName>
        <fullName evidence="7">Transcription initiation factor IIA subunit 1-like</fullName>
    </submittedName>
</protein>
<dbReference type="CDD" id="cd07976">
    <property type="entry name" value="TFIIA_alpha_beta_like"/>
    <property type="match status" value="1"/>
</dbReference>
<comment type="similarity">
    <text evidence="2">Belongs to the TFIIA subunit 1 family.</text>
</comment>
<dbReference type="OrthoDB" id="6275927at2759"/>
<organism evidence="6 7">
    <name type="scientific">Agrilus planipennis</name>
    <name type="common">Emerald ash borer</name>
    <name type="synonym">Agrilus marcopoli</name>
    <dbReference type="NCBI Taxonomy" id="224129"/>
    <lineage>
        <taxon>Eukaryota</taxon>
        <taxon>Metazoa</taxon>
        <taxon>Ecdysozoa</taxon>
        <taxon>Arthropoda</taxon>
        <taxon>Hexapoda</taxon>
        <taxon>Insecta</taxon>
        <taxon>Pterygota</taxon>
        <taxon>Neoptera</taxon>
        <taxon>Endopterygota</taxon>
        <taxon>Coleoptera</taxon>
        <taxon>Polyphaga</taxon>
        <taxon>Elateriformia</taxon>
        <taxon>Buprestoidea</taxon>
        <taxon>Buprestidae</taxon>
        <taxon>Agrilinae</taxon>
        <taxon>Agrilus</taxon>
    </lineage>
</organism>
<keyword evidence="3" id="KW-0804">Transcription</keyword>
<dbReference type="SMART" id="SM01371">
    <property type="entry name" value="TFIIA"/>
    <property type="match status" value="1"/>
</dbReference>
<dbReference type="GO" id="GO:0006367">
    <property type="term" value="P:transcription initiation at RNA polymerase II promoter"/>
    <property type="evidence" value="ECO:0007669"/>
    <property type="project" value="InterPro"/>
</dbReference>
<accession>A0A1W4WG24</accession>
<dbReference type="Pfam" id="PF03153">
    <property type="entry name" value="TFIIA"/>
    <property type="match status" value="1"/>
</dbReference>
<dbReference type="Gene3D" id="1.10.287.100">
    <property type="match status" value="1"/>
</dbReference>
<evidence type="ECO:0000256" key="4">
    <source>
        <dbReference type="ARBA" id="ARBA00023242"/>
    </source>
</evidence>
<evidence type="ECO:0000256" key="3">
    <source>
        <dbReference type="ARBA" id="ARBA00023163"/>
    </source>
</evidence>
<dbReference type="STRING" id="224129.A0A1W4WG24"/>
<evidence type="ECO:0000256" key="1">
    <source>
        <dbReference type="ARBA" id="ARBA00004123"/>
    </source>
</evidence>
<feature type="compositionally biased region" description="Acidic residues" evidence="5">
    <location>
        <begin position="110"/>
        <end position="152"/>
    </location>
</feature>
<dbReference type="InterPro" id="IPR004855">
    <property type="entry name" value="TFIIA_asu/bsu"/>
</dbReference>
<proteinExistence type="inferred from homology"/>
<dbReference type="AlphaFoldDB" id="A0A1W4WG24"/>
<evidence type="ECO:0000313" key="6">
    <source>
        <dbReference type="Proteomes" id="UP000192223"/>
    </source>
</evidence>